<dbReference type="PANTHER" id="PTHR36766">
    <property type="entry name" value="PLANT BROAD-SPECTRUM MILDEW RESISTANCE PROTEIN RPW8"/>
    <property type="match status" value="1"/>
</dbReference>
<evidence type="ECO:0000256" key="1">
    <source>
        <dbReference type="ARBA" id="ARBA00022821"/>
    </source>
</evidence>
<dbReference type="PANTHER" id="PTHR36766:SF51">
    <property type="entry name" value="DISEASE RESISTANCE RPP13-LIKE PROTEIN 1"/>
    <property type="match status" value="1"/>
</dbReference>
<dbReference type="GO" id="GO:0006952">
    <property type="term" value="P:defense response"/>
    <property type="evidence" value="ECO:0007669"/>
    <property type="project" value="UniProtKB-KW"/>
</dbReference>
<evidence type="ECO:0000313" key="2">
    <source>
        <dbReference type="EMBL" id="OAY22019.1"/>
    </source>
</evidence>
<accession>A0A199UBH4</accession>
<reference evidence="2" key="1">
    <citation type="submission" date="2016-02" db="EMBL/GenBank/DDBJ databases">
        <title>WGS assembly of Manihot esculenta.</title>
        <authorList>
            <person name="Bredeson J.V."/>
            <person name="Prochnik S.E."/>
            <person name="Lyons J.B."/>
            <person name="Schmutz J."/>
            <person name="Grimwood J."/>
            <person name="Vrebalov J."/>
            <person name="Bart R.S."/>
            <person name="Amuge T."/>
            <person name="Ferguson M.E."/>
            <person name="Green R."/>
            <person name="Putnam N."/>
            <person name="Stites J."/>
            <person name="Rounsley S."/>
            <person name="Rokhsar D.S."/>
        </authorList>
    </citation>
    <scope>NUCLEOTIDE SEQUENCE [LARGE SCALE GENOMIC DNA]</scope>
    <source>
        <tissue evidence="2">Leaf</tissue>
    </source>
</reference>
<name>A0A199UBH4_MANES</name>
<dbReference type="Gene3D" id="3.80.10.10">
    <property type="entry name" value="Ribonuclease Inhibitor"/>
    <property type="match status" value="2"/>
</dbReference>
<dbReference type="AlphaFoldDB" id="A0A199UBH4"/>
<proteinExistence type="predicted"/>
<evidence type="ECO:0008006" key="3">
    <source>
        <dbReference type="Google" id="ProtNLM"/>
    </source>
</evidence>
<dbReference type="InterPro" id="IPR032675">
    <property type="entry name" value="LRR_dom_sf"/>
</dbReference>
<dbReference type="EMBL" id="KV450548">
    <property type="protein sequence ID" value="OAY22019.1"/>
    <property type="molecule type" value="Genomic_DNA"/>
</dbReference>
<sequence length="331" mass="37581">MLHLEWAEADERFDDLRNPSHEEQVLNSIHLKNLYISECESLRCSSNGKFPYSLKTLRIHNWTSQIFNSLYCGPSHLTELRIDKCPQLESFPGKELPLPSLISLTIAHCEGLRSLSNHMQDFQSLQKLKIEGCHQLELFPEMGLPNPKLVSFQISWCKNLRSLPNQMQNLTSLQSIDEGMESLGEGCLPPNLTSLHIGECLNMKQPMLEWGLHRLASLRSLRIFNVESTGDIISFPDDDGFLLPTSLTHLFIGGLKNLKSISMGIQKLTSLEELAIWWCPKLQSFPAEGLPATLECLEIVTCPLLLDRCLKDKGGYYWPIISYIPMVVMEN</sequence>
<protein>
    <recommendedName>
        <fullName evidence="3">NB-ARC domain-containing protein</fullName>
    </recommendedName>
</protein>
<organism evidence="2">
    <name type="scientific">Manihot esculenta</name>
    <name type="common">Cassava</name>
    <name type="synonym">Jatropha manihot</name>
    <dbReference type="NCBI Taxonomy" id="3983"/>
    <lineage>
        <taxon>Eukaryota</taxon>
        <taxon>Viridiplantae</taxon>
        <taxon>Streptophyta</taxon>
        <taxon>Embryophyta</taxon>
        <taxon>Tracheophyta</taxon>
        <taxon>Spermatophyta</taxon>
        <taxon>Magnoliopsida</taxon>
        <taxon>eudicotyledons</taxon>
        <taxon>Gunneridae</taxon>
        <taxon>Pentapetalae</taxon>
        <taxon>rosids</taxon>
        <taxon>fabids</taxon>
        <taxon>Malpighiales</taxon>
        <taxon>Euphorbiaceae</taxon>
        <taxon>Crotonoideae</taxon>
        <taxon>Manihoteae</taxon>
        <taxon>Manihot</taxon>
    </lineage>
</organism>
<gene>
    <name evidence="2" type="ORF">MANES_S036200</name>
</gene>
<dbReference type="SUPFAM" id="SSF52058">
    <property type="entry name" value="L domain-like"/>
    <property type="match status" value="1"/>
</dbReference>
<keyword evidence="1" id="KW-0611">Plant defense</keyword>